<dbReference type="GeneTree" id="ENSGT00940000177064"/>
<accession>A0AAQ6IU03</accession>
<dbReference type="AlphaFoldDB" id="A0AAQ6IU03"/>
<dbReference type="Proteomes" id="UP000265040">
    <property type="component" value="Chromosome 10"/>
</dbReference>
<dbReference type="SUPFAM" id="SSF47266">
    <property type="entry name" value="4-helical cytokines"/>
    <property type="match status" value="1"/>
</dbReference>
<organism evidence="1 2">
    <name type="scientific">Anabas testudineus</name>
    <name type="common">Climbing perch</name>
    <name type="synonym">Anthias testudineus</name>
    <dbReference type="NCBI Taxonomy" id="64144"/>
    <lineage>
        <taxon>Eukaryota</taxon>
        <taxon>Metazoa</taxon>
        <taxon>Chordata</taxon>
        <taxon>Craniata</taxon>
        <taxon>Vertebrata</taxon>
        <taxon>Euteleostomi</taxon>
        <taxon>Actinopterygii</taxon>
        <taxon>Neopterygii</taxon>
        <taxon>Teleostei</taxon>
        <taxon>Neoteleostei</taxon>
        <taxon>Acanthomorphata</taxon>
        <taxon>Anabantaria</taxon>
        <taxon>Anabantiformes</taxon>
        <taxon>Anabantoidei</taxon>
        <taxon>Anabantidae</taxon>
        <taxon>Anabas</taxon>
    </lineage>
</organism>
<name>A0AAQ6IU03_ANATE</name>
<evidence type="ECO:0008006" key="3">
    <source>
        <dbReference type="Google" id="ProtNLM"/>
    </source>
</evidence>
<dbReference type="InterPro" id="IPR009079">
    <property type="entry name" value="4_helix_cytokine-like_core"/>
</dbReference>
<dbReference type="Ensembl" id="ENSATET00000078652.1">
    <property type="protein sequence ID" value="ENSATEP00000077463.1"/>
    <property type="gene ID" value="ENSATEG00000031811.1"/>
</dbReference>
<evidence type="ECO:0000313" key="2">
    <source>
        <dbReference type="Proteomes" id="UP000265040"/>
    </source>
</evidence>
<evidence type="ECO:0000313" key="1">
    <source>
        <dbReference type="Ensembl" id="ENSATEP00000077463.1"/>
    </source>
</evidence>
<dbReference type="Gene3D" id="1.20.1250.70">
    <property type="entry name" value="Interleukin-15/Interleukin-21"/>
    <property type="match status" value="1"/>
</dbReference>
<keyword evidence="2" id="KW-1185">Reference proteome</keyword>
<sequence length="87" mass="9811">TPDNVKEECFTTALECLKKELNGTVKAECNDDNDYIGQGVKPMDESIKFALNSSECSCERWSETSFSEFLNKTEDLCEHIYSALTKS</sequence>
<protein>
    <recommendedName>
        <fullName evidence="3">Interleukin</fullName>
    </recommendedName>
</protein>
<reference evidence="1" key="3">
    <citation type="submission" date="2025-09" db="UniProtKB">
        <authorList>
            <consortium name="Ensembl"/>
        </authorList>
    </citation>
    <scope>IDENTIFICATION</scope>
</reference>
<reference evidence="1 2" key="1">
    <citation type="submission" date="2021-04" db="EMBL/GenBank/DDBJ databases">
        <authorList>
            <consortium name="Wellcome Sanger Institute Data Sharing"/>
        </authorList>
    </citation>
    <scope>NUCLEOTIDE SEQUENCE [LARGE SCALE GENOMIC DNA]</scope>
</reference>
<reference evidence="1" key="2">
    <citation type="submission" date="2025-08" db="UniProtKB">
        <authorList>
            <consortium name="Ensembl"/>
        </authorList>
    </citation>
    <scope>IDENTIFICATION</scope>
</reference>
<proteinExistence type="predicted"/>